<dbReference type="CDD" id="cd01948">
    <property type="entry name" value="EAL"/>
    <property type="match status" value="1"/>
</dbReference>
<dbReference type="Proteomes" id="UP000627369">
    <property type="component" value="Unassembled WGS sequence"/>
</dbReference>
<reference evidence="2" key="2">
    <citation type="submission" date="2020-09" db="EMBL/GenBank/DDBJ databases">
        <authorList>
            <person name="Sun Q."/>
            <person name="Zhou Y."/>
        </authorList>
    </citation>
    <scope>NUCLEOTIDE SEQUENCE</scope>
    <source>
        <strain evidence="2">CGMCC 4.7398</strain>
    </source>
</reference>
<name>A0A919G2R3_9MICO</name>
<dbReference type="InterPro" id="IPR050706">
    <property type="entry name" value="Cyclic-di-GMP_PDE-like"/>
</dbReference>
<evidence type="ECO:0000313" key="3">
    <source>
        <dbReference type="Proteomes" id="UP000627369"/>
    </source>
</evidence>
<dbReference type="Pfam" id="PF00563">
    <property type="entry name" value="EAL"/>
    <property type="match status" value="1"/>
</dbReference>
<organism evidence="2 3">
    <name type="scientific">Promicromonospora soli</name>
    <dbReference type="NCBI Taxonomy" id="2035533"/>
    <lineage>
        <taxon>Bacteria</taxon>
        <taxon>Bacillati</taxon>
        <taxon>Actinomycetota</taxon>
        <taxon>Actinomycetes</taxon>
        <taxon>Micrococcales</taxon>
        <taxon>Promicromonosporaceae</taxon>
        <taxon>Promicromonospora</taxon>
    </lineage>
</organism>
<sequence length="274" mass="30159">MDSARYGEEFMVWSDLETAISHAVDHDELVLRYQPIISVRTGALEGFEALVRWDRPGLGLLPPAEFIPAAEESALICEIDTWVLNNATEQAAAWISTHGPRSLTMAVNVSGRHINAPRIRDDVANALRRSGLDPGLLVVEVTETVLVGDVLAVANLWELRRMGVSLSLDDFGTGHSTVAQLSRLPLDIVKIDRSYLDVETTASRERFRSMVDTIRAFGLPMVAEGVEHTDQFELLRETGVESAQGFALGRPLTAAEVDDHWLSNIPSGRISDVY</sequence>
<dbReference type="PROSITE" id="PS50883">
    <property type="entry name" value="EAL"/>
    <property type="match status" value="1"/>
</dbReference>
<proteinExistence type="predicted"/>
<dbReference type="Gene3D" id="3.20.20.450">
    <property type="entry name" value="EAL domain"/>
    <property type="match status" value="1"/>
</dbReference>
<gene>
    <name evidence="2" type="ORF">GCM10017772_36970</name>
</gene>
<evidence type="ECO:0000313" key="2">
    <source>
        <dbReference type="EMBL" id="GHH77033.1"/>
    </source>
</evidence>
<feature type="domain" description="EAL" evidence="1">
    <location>
        <begin position="13"/>
        <end position="265"/>
    </location>
</feature>
<comment type="caution">
    <text evidence="2">The sequence shown here is derived from an EMBL/GenBank/DDBJ whole genome shotgun (WGS) entry which is preliminary data.</text>
</comment>
<dbReference type="PANTHER" id="PTHR33121:SF79">
    <property type="entry name" value="CYCLIC DI-GMP PHOSPHODIESTERASE PDED-RELATED"/>
    <property type="match status" value="1"/>
</dbReference>
<evidence type="ECO:0000259" key="1">
    <source>
        <dbReference type="PROSITE" id="PS50883"/>
    </source>
</evidence>
<dbReference type="GO" id="GO:0071111">
    <property type="term" value="F:cyclic-guanylate-specific phosphodiesterase activity"/>
    <property type="evidence" value="ECO:0007669"/>
    <property type="project" value="InterPro"/>
</dbReference>
<dbReference type="AlphaFoldDB" id="A0A919G2R3"/>
<accession>A0A919G2R3</accession>
<reference evidence="2" key="1">
    <citation type="journal article" date="2014" name="Int. J. Syst. Evol. Microbiol.">
        <title>Complete genome sequence of Corynebacterium casei LMG S-19264T (=DSM 44701T), isolated from a smear-ripened cheese.</title>
        <authorList>
            <consortium name="US DOE Joint Genome Institute (JGI-PGF)"/>
            <person name="Walter F."/>
            <person name="Albersmeier A."/>
            <person name="Kalinowski J."/>
            <person name="Ruckert C."/>
        </authorList>
    </citation>
    <scope>NUCLEOTIDE SEQUENCE</scope>
    <source>
        <strain evidence="2">CGMCC 4.7398</strain>
    </source>
</reference>
<dbReference type="PANTHER" id="PTHR33121">
    <property type="entry name" value="CYCLIC DI-GMP PHOSPHODIESTERASE PDEF"/>
    <property type="match status" value="1"/>
</dbReference>
<dbReference type="EMBL" id="BNAS01000006">
    <property type="protein sequence ID" value="GHH77033.1"/>
    <property type="molecule type" value="Genomic_DNA"/>
</dbReference>
<protein>
    <recommendedName>
        <fullName evidence="1">EAL domain-containing protein</fullName>
    </recommendedName>
</protein>
<dbReference type="SUPFAM" id="SSF141868">
    <property type="entry name" value="EAL domain-like"/>
    <property type="match status" value="1"/>
</dbReference>
<dbReference type="InterPro" id="IPR035919">
    <property type="entry name" value="EAL_sf"/>
</dbReference>
<dbReference type="RefSeq" id="WP_189670774.1">
    <property type="nucleotide sequence ID" value="NZ_BNAS01000006.1"/>
</dbReference>
<keyword evidence="3" id="KW-1185">Reference proteome</keyword>
<dbReference type="InterPro" id="IPR001633">
    <property type="entry name" value="EAL_dom"/>
</dbReference>
<dbReference type="SMART" id="SM00052">
    <property type="entry name" value="EAL"/>
    <property type="match status" value="1"/>
</dbReference>